<dbReference type="Proteomes" id="UP000288178">
    <property type="component" value="Unassembled WGS sequence"/>
</dbReference>
<keyword evidence="4" id="KW-1185">Reference proteome</keyword>
<evidence type="ECO:0000259" key="2">
    <source>
        <dbReference type="Pfam" id="PF07589"/>
    </source>
</evidence>
<dbReference type="AlphaFoldDB" id="A0A437JZE4"/>
<feature type="region of interest" description="Disordered" evidence="1">
    <location>
        <begin position="84"/>
        <end position="106"/>
    </location>
</feature>
<evidence type="ECO:0000256" key="1">
    <source>
        <dbReference type="SAM" id="MobiDB-lite"/>
    </source>
</evidence>
<feature type="compositionally biased region" description="Low complexity" evidence="1">
    <location>
        <begin position="30"/>
        <end position="57"/>
    </location>
</feature>
<evidence type="ECO:0000313" key="4">
    <source>
        <dbReference type="Proteomes" id="UP000288178"/>
    </source>
</evidence>
<proteinExistence type="predicted"/>
<feature type="region of interest" description="Disordered" evidence="1">
    <location>
        <begin position="1"/>
        <end position="61"/>
    </location>
</feature>
<sequence>MVPSGSGPWAGPAASSWRCTRPRRSPRATPPADAAAENTGAAAASAPAAHQDAALPPRSGGFSPAWPLDSVRFGGLFSWKQLPHHLQPNREEPSMSSSRRSSKSGAQVPVTAWRSVAMAAALCVSIPGAAADLSYLQGLLDATPEGGWVQVNTTAFSSAWASPAEGGLSPGSYSNPATVVTAWSSMAWDSQRGQLQLWGGGHANYMGNEMYLWQGTDGTWTRGSLPTRMTQYGSTSTFFTVDDASPQSAHTYDNNLYVPVNDMFVTFGGAAFNSGGSFVVRGPDGKPVPAGPWMWDPRKADANKVGGVDGSGYLPQTLGGNMWTNQRGNWVGSGPGPSQIETATAYRTENGKDVIYVTSDSNASGWQSLYRYELGDVRAGEAGRFNRVGVSWYAPAFQSTAAIDSHNGLFVQTSAVSPNWAGLSVWDLNALPSDGAGSVVDCTFTFDQQSDRCLFDRYITLVDATGAAFEINRQHGIAFDEASGKFFLWDGRDRGTVWATEAEFTTDGALDTIWTVVELQSTTATQPDGDFSVNGIESGVLGKWLYVAELGAFIALDQFDNTTRDAAVWLYKPMTAPVPEPASAALLLAGAGVLVAWRRHKAAALR</sequence>
<organism evidence="3 4">
    <name type="scientific">Rubrivivax albus</name>
    <dbReference type="NCBI Taxonomy" id="2499835"/>
    <lineage>
        <taxon>Bacteria</taxon>
        <taxon>Pseudomonadati</taxon>
        <taxon>Pseudomonadota</taxon>
        <taxon>Betaproteobacteria</taxon>
        <taxon>Burkholderiales</taxon>
        <taxon>Sphaerotilaceae</taxon>
        <taxon>Rubrivivax</taxon>
    </lineage>
</organism>
<feature type="domain" description="Ice-binding protein C-terminal" evidence="2">
    <location>
        <begin position="577"/>
        <end position="599"/>
    </location>
</feature>
<gene>
    <name evidence="3" type="ORF">ENE75_00760</name>
</gene>
<dbReference type="NCBIfam" id="TIGR02595">
    <property type="entry name" value="PEP_CTERM"/>
    <property type="match status" value="1"/>
</dbReference>
<protein>
    <submittedName>
        <fullName evidence="3">PEP-CTERM sorting domain-containing protein</fullName>
    </submittedName>
</protein>
<dbReference type="InterPro" id="IPR013424">
    <property type="entry name" value="Ice-binding_C"/>
</dbReference>
<reference evidence="3 4" key="1">
    <citation type="submission" date="2019-01" db="EMBL/GenBank/DDBJ databases">
        <authorList>
            <person name="Chen W.-M."/>
        </authorList>
    </citation>
    <scope>NUCLEOTIDE SEQUENCE [LARGE SCALE GENOMIC DNA]</scope>
    <source>
        <strain evidence="3 4">ICH-3</strain>
    </source>
</reference>
<accession>A0A437JZE4</accession>
<dbReference type="Pfam" id="PF07589">
    <property type="entry name" value="PEP-CTERM"/>
    <property type="match status" value="1"/>
</dbReference>
<name>A0A437JZE4_9BURK</name>
<dbReference type="EMBL" id="SACT01000001">
    <property type="protein sequence ID" value="RVT53468.1"/>
    <property type="molecule type" value="Genomic_DNA"/>
</dbReference>
<evidence type="ECO:0000313" key="3">
    <source>
        <dbReference type="EMBL" id="RVT53468.1"/>
    </source>
</evidence>
<comment type="caution">
    <text evidence="3">The sequence shown here is derived from an EMBL/GenBank/DDBJ whole genome shotgun (WGS) entry which is preliminary data.</text>
</comment>